<proteinExistence type="inferred from homology"/>
<dbReference type="SUPFAM" id="SSF53901">
    <property type="entry name" value="Thiolase-like"/>
    <property type="match status" value="2"/>
</dbReference>
<feature type="active site" description="Acyl-thioester intermediate" evidence="2">
    <location>
        <position position="145"/>
    </location>
</feature>
<dbReference type="InterPro" id="IPR011141">
    <property type="entry name" value="Polyketide_synthase_type-III"/>
</dbReference>
<dbReference type="CDD" id="cd00831">
    <property type="entry name" value="CHS_like"/>
    <property type="match status" value="1"/>
</dbReference>
<keyword evidence="3" id="KW-0808">Transferase</keyword>
<feature type="domain" description="Chalcone/stilbene synthase N-terminal" evidence="4">
    <location>
        <begin position="1"/>
        <end position="209"/>
    </location>
</feature>
<dbReference type="AlphaFoldDB" id="A0A835E694"/>
<accession>A0A835E694</accession>
<evidence type="ECO:0000259" key="5">
    <source>
        <dbReference type="Pfam" id="PF02797"/>
    </source>
</evidence>
<keyword evidence="3" id="KW-0012">Acyltransferase</keyword>
<evidence type="ECO:0000256" key="3">
    <source>
        <dbReference type="RuleBase" id="RU003633"/>
    </source>
</evidence>
<dbReference type="Pfam" id="PF00195">
    <property type="entry name" value="Chal_sti_synt_N"/>
    <property type="match status" value="1"/>
</dbReference>
<comment type="similarity">
    <text evidence="1 3">Belongs to the thiolase-like superfamily. Chalcone/stilbene synthases family.</text>
</comment>
<dbReference type="EMBL" id="JACEFO010002380">
    <property type="protein sequence ID" value="KAF8662686.1"/>
    <property type="molecule type" value="Genomic_DNA"/>
</dbReference>
<dbReference type="Gene3D" id="3.40.47.10">
    <property type="match status" value="2"/>
</dbReference>
<sequence length="368" mass="39974">MGIGEAVPNHVFEQKSFPEYYFEITGSNHMTDLKAKFADISNKTAIQKRHMYTSDEWLRSNPSVMSLGSPSFAVRQELSDEGVPRLGAEAALNAINDWGKQACHVTHLVMCTTASGCMPGADFEVAKLLGLPLSTKRFMLYQVGCHGGGLVLRLAKDLAENNPGARVLVVCSEVVALGLRAPSGDLMGNLVGQALFGDAAGAVIVGADPTSDEQCLFEMVWASQDILPGSEDAVVGKLREEGLVYNLHRDLPRHIECNIERLVTAALEQAGAAASVVNDWNEGVFWVMHAGGRDILDRVERTLGLRNDKLAASREVMKYHGNTMGSCVMFALGEMRRRSAERGPGVGVALWLRSWTYCGDYPTSRATE</sequence>
<evidence type="ECO:0000313" key="6">
    <source>
        <dbReference type="EMBL" id="KAF8662686.1"/>
    </source>
</evidence>
<evidence type="ECO:0000259" key="4">
    <source>
        <dbReference type="Pfam" id="PF00195"/>
    </source>
</evidence>
<dbReference type="PANTHER" id="PTHR11877:SF49">
    <property type="entry name" value="OS04G0103900 PROTEIN"/>
    <property type="match status" value="1"/>
</dbReference>
<dbReference type="PIRSF" id="PIRSF000451">
    <property type="entry name" value="PKS_III"/>
    <property type="match status" value="1"/>
</dbReference>
<dbReference type="FunFam" id="3.40.47.10:FF:000025">
    <property type="entry name" value="Chalcone synthase 2"/>
    <property type="match status" value="1"/>
</dbReference>
<evidence type="ECO:0008006" key="8">
    <source>
        <dbReference type="Google" id="ProtNLM"/>
    </source>
</evidence>
<dbReference type="InterPro" id="IPR016039">
    <property type="entry name" value="Thiolase-like"/>
</dbReference>
<evidence type="ECO:0000256" key="1">
    <source>
        <dbReference type="ARBA" id="ARBA00005531"/>
    </source>
</evidence>
<dbReference type="InterPro" id="IPR012328">
    <property type="entry name" value="Chalcone/stilbene_synt_C"/>
</dbReference>
<reference evidence="6" key="1">
    <citation type="submission" date="2020-07" db="EMBL/GenBank/DDBJ databases">
        <title>Genome sequence and genetic diversity analysis of an under-domesticated orphan crop, white fonio (Digitaria exilis).</title>
        <authorList>
            <person name="Bennetzen J.L."/>
            <person name="Chen S."/>
            <person name="Ma X."/>
            <person name="Wang X."/>
            <person name="Yssel A.E.J."/>
            <person name="Chaluvadi S.R."/>
            <person name="Johnson M."/>
            <person name="Gangashetty P."/>
            <person name="Hamidou F."/>
            <person name="Sanogo M.D."/>
            <person name="Zwaenepoel A."/>
            <person name="Wallace J."/>
            <person name="Van De Peer Y."/>
            <person name="Van Deynze A."/>
        </authorList>
    </citation>
    <scope>NUCLEOTIDE SEQUENCE</scope>
    <source>
        <tissue evidence="6">Leaves</tissue>
    </source>
</reference>
<dbReference type="InterPro" id="IPR001099">
    <property type="entry name" value="Chalcone/stilbene_synt_N"/>
</dbReference>
<dbReference type="Proteomes" id="UP000636709">
    <property type="component" value="Unassembled WGS sequence"/>
</dbReference>
<protein>
    <recommendedName>
        <fullName evidence="8">Chalcone synthase</fullName>
    </recommendedName>
</protein>
<evidence type="ECO:0000313" key="7">
    <source>
        <dbReference type="Proteomes" id="UP000636709"/>
    </source>
</evidence>
<dbReference type="GO" id="GO:0030639">
    <property type="term" value="P:polyketide biosynthetic process"/>
    <property type="evidence" value="ECO:0007669"/>
    <property type="project" value="TreeGrafter"/>
</dbReference>
<dbReference type="Pfam" id="PF02797">
    <property type="entry name" value="Chal_sti_synt_C"/>
    <property type="match status" value="1"/>
</dbReference>
<gene>
    <name evidence="6" type="ORF">HU200_056290</name>
</gene>
<feature type="domain" description="Chalcone/stilbene synthase C-terminal" evidence="5">
    <location>
        <begin position="218"/>
        <end position="342"/>
    </location>
</feature>
<dbReference type="OrthoDB" id="669464at2759"/>
<evidence type="ECO:0000256" key="2">
    <source>
        <dbReference type="PIRSR" id="PIRSR000451-1"/>
    </source>
</evidence>
<keyword evidence="7" id="KW-1185">Reference proteome</keyword>
<name>A0A835E694_9POAL</name>
<organism evidence="6 7">
    <name type="scientific">Digitaria exilis</name>
    <dbReference type="NCBI Taxonomy" id="1010633"/>
    <lineage>
        <taxon>Eukaryota</taxon>
        <taxon>Viridiplantae</taxon>
        <taxon>Streptophyta</taxon>
        <taxon>Embryophyta</taxon>
        <taxon>Tracheophyta</taxon>
        <taxon>Spermatophyta</taxon>
        <taxon>Magnoliopsida</taxon>
        <taxon>Liliopsida</taxon>
        <taxon>Poales</taxon>
        <taxon>Poaceae</taxon>
        <taxon>PACMAD clade</taxon>
        <taxon>Panicoideae</taxon>
        <taxon>Panicodae</taxon>
        <taxon>Paniceae</taxon>
        <taxon>Anthephorinae</taxon>
        <taxon>Digitaria</taxon>
    </lineage>
</organism>
<comment type="caution">
    <text evidence="6">The sequence shown here is derived from an EMBL/GenBank/DDBJ whole genome shotgun (WGS) entry which is preliminary data.</text>
</comment>
<dbReference type="GO" id="GO:0016747">
    <property type="term" value="F:acyltransferase activity, transferring groups other than amino-acyl groups"/>
    <property type="evidence" value="ECO:0007669"/>
    <property type="project" value="InterPro"/>
</dbReference>
<dbReference type="PANTHER" id="PTHR11877">
    <property type="entry name" value="HYDROXYMETHYLGLUTARYL-COA SYNTHASE"/>
    <property type="match status" value="1"/>
</dbReference>